<name>B1WWA9_CROS5</name>
<dbReference type="EMBL" id="CP000806">
    <property type="protein sequence ID" value="ACB54037.1"/>
    <property type="molecule type" value="Genomic_DNA"/>
</dbReference>
<evidence type="ECO:0000313" key="2">
    <source>
        <dbReference type="Proteomes" id="UP000001203"/>
    </source>
</evidence>
<dbReference type="KEGG" id="cyt:cce_4689"/>
<dbReference type="STRING" id="43989.cce_4689"/>
<organism evidence="1 2">
    <name type="scientific">Crocosphaera subtropica (strain ATCC 51142 / BH68)</name>
    <name type="common">Cyanothece sp. (strain ATCC 51142)</name>
    <dbReference type="NCBI Taxonomy" id="43989"/>
    <lineage>
        <taxon>Bacteria</taxon>
        <taxon>Bacillati</taxon>
        <taxon>Cyanobacteriota</taxon>
        <taxon>Cyanophyceae</taxon>
        <taxon>Oscillatoriophycideae</taxon>
        <taxon>Chroococcales</taxon>
        <taxon>Aphanothecaceae</taxon>
        <taxon>Crocosphaera</taxon>
        <taxon>Crocosphaera subtropica</taxon>
    </lineage>
</organism>
<sequence length="31" mass="3591">MLLVRKIFLGLGFDGELNEKVLFLLLFSYSD</sequence>
<accession>B1WWA9</accession>
<keyword evidence="2" id="KW-1185">Reference proteome</keyword>
<reference evidence="1 2" key="1">
    <citation type="journal article" date="2008" name="Proc. Natl. Acad. Sci. U.S.A.">
        <title>The genome of Cyanothece 51142, a unicellular diazotrophic cyanobacterium important in the marine nitrogen cycle.</title>
        <authorList>
            <person name="Welsh E.A."/>
            <person name="Liberton M."/>
            <person name="Stoeckel J."/>
            <person name="Loh T."/>
            <person name="Elvitigala T."/>
            <person name="Wang C."/>
            <person name="Wollam A."/>
            <person name="Fulton R.S."/>
            <person name="Clifton S.W."/>
            <person name="Jacobs J.M."/>
            <person name="Aurora R."/>
            <person name="Ghosh B.K."/>
            <person name="Sherman L.A."/>
            <person name="Smith R.D."/>
            <person name="Wilson R.K."/>
            <person name="Pakrasi H.B."/>
        </authorList>
    </citation>
    <scope>NUCLEOTIDE SEQUENCE [LARGE SCALE GENOMIC DNA]</scope>
    <source>
        <strain evidence="2">ATCC 51142 / BH68</strain>
    </source>
</reference>
<dbReference type="HOGENOM" id="CLU_3396077_0_0_3"/>
<protein>
    <submittedName>
        <fullName evidence="1">Uncharacterized protein</fullName>
    </submittedName>
</protein>
<dbReference type="Proteomes" id="UP000001203">
    <property type="component" value="Chromosome circular"/>
</dbReference>
<evidence type="ECO:0000313" key="1">
    <source>
        <dbReference type="EMBL" id="ACB54037.1"/>
    </source>
</evidence>
<gene>
    <name evidence="1" type="ordered locus">cce_4689</name>
</gene>
<dbReference type="AlphaFoldDB" id="B1WWA9"/>
<proteinExistence type="predicted"/>